<protein>
    <submittedName>
        <fullName evidence="1">Uncharacterized protein</fullName>
    </submittedName>
</protein>
<comment type="caution">
    <text evidence="1">The sequence shown here is derived from an EMBL/GenBank/DDBJ whole genome shotgun (WGS) entry which is preliminary data.</text>
</comment>
<reference evidence="1" key="2">
    <citation type="journal article" date="2022" name="Res Sq">
        <title>Comparative Genomics Reveals Insights into the Divergent Evolution of Astigmatic Mites and Household Pest Adaptations.</title>
        <authorList>
            <person name="Xiong Q."/>
            <person name="Wan A.T.-Y."/>
            <person name="Liu X.-Y."/>
            <person name="Fung C.S.-H."/>
            <person name="Xiao X."/>
            <person name="Malainual N."/>
            <person name="Hou J."/>
            <person name="Wang L."/>
            <person name="Wang M."/>
            <person name="Yang K."/>
            <person name="Cui Y."/>
            <person name="Leung E."/>
            <person name="Nong W."/>
            <person name="Shin S.-K."/>
            <person name="Au S."/>
            <person name="Jeong K.Y."/>
            <person name="Chew F.T."/>
            <person name="Hui J."/>
            <person name="Leung T.F."/>
            <person name="Tungtrongchitr A."/>
            <person name="Zhong N."/>
            <person name="Liu Z."/>
            <person name="Tsui S."/>
        </authorList>
    </citation>
    <scope>NUCLEOTIDE SEQUENCE</scope>
    <source>
        <strain evidence="1">Derf</strain>
        <tissue evidence="1">Whole organism</tissue>
    </source>
</reference>
<keyword evidence="2" id="KW-1185">Reference proteome</keyword>
<gene>
    <name evidence="1" type="ORF">DERF_014020</name>
</gene>
<sequence length="49" mass="5263">MTAGTTLNAMPTSELCQTFAPYVFIWCCHRQSTGHGQVATISICSSPTL</sequence>
<accession>A0A922HQR6</accession>
<dbReference type="Proteomes" id="UP000790347">
    <property type="component" value="Unassembled WGS sequence"/>
</dbReference>
<dbReference type="EMBL" id="ASGP02000007">
    <property type="protein sequence ID" value="KAH9498100.1"/>
    <property type="molecule type" value="Genomic_DNA"/>
</dbReference>
<name>A0A922HQR6_DERFA</name>
<dbReference type="AlphaFoldDB" id="A0A922HQR6"/>
<evidence type="ECO:0000313" key="2">
    <source>
        <dbReference type="Proteomes" id="UP000790347"/>
    </source>
</evidence>
<reference evidence="1" key="1">
    <citation type="submission" date="2013-05" db="EMBL/GenBank/DDBJ databases">
        <authorList>
            <person name="Yim A.K.Y."/>
            <person name="Chan T.F."/>
            <person name="Ji K.M."/>
            <person name="Liu X.Y."/>
            <person name="Zhou J.W."/>
            <person name="Li R.Q."/>
            <person name="Yang K.Y."/>
            <person name="Li J."/>
            <person name="Li M."/>
            <person name="Law P.T.W."/>
            <person name="Wu Y.L."/>
            <person name="Cai Z.L."/>
            <person name="Qin H."/>
            <person name="Bao Y."/>
            <person name="Leung R.K.K."/>
            <person name="Ng P.K.S."/>
            <person name="Zou J."/>
            <person name="Zhong X.J."/>
            <person name="Ran P.X."/>
            <person name="Zhong N.S."/>
            <person name="Liu Z.G."/>
            <person name="Tsui S.K.W."/>
        </authorList>
    </citation>
    <scope>NUCLEOTIDE SEQUENCE</scope>
    <source>
        <strain evidence="1">Derf</strain>
        <tissue evidence="1">Whole organism</tissue>
    </source>
</reference>
<evidence type="ECO:0000313" key="1">
    <source>
        <dbReference type="EMBL" id="KAH9498100.1"/>
    </source>
</evidence>
<proteinExistence type="predicted"/>
<organism evidence="1 2">
    <name type="scientific">Dermatophagoides farinae</name>
    <name type="common">American house dust mite</name>
    <dbReference type="NCBI Taxonomy" id="6954"/>
    <lineage>
        <taxon>Eukaryota</taxon>
        <taxon>Metazoa</taxon>
        <taxon>Ecdysozoa</taxon>
        <taxon>Arthropoda</taxon>
        <taxon>Chelicerata</taxon>
        <taxon>Arachnida</taxon>
        <taxon>Acari</taxon>
        <taxon>Acariformes</taxon>
        <taxon>Sarcoptiformes</taxon>
        <taxon>Astigmata</taxon>
        <taxon>Psoroptidia</taxon>
        <taxon>Analgoidea</taxon>
        <taxon>Pyroglyphidae</taxon>
        <taxon>Dermatophagoidinae</taxon>
        <taxon>Dermatophagoides</taxon>
    </lineage>
</organism>